<dbReference type="AlphaFoldDB" id="A0A8X6LSW8"/>
<feature type="non-terminal residue" evidence="1">
    <location>
        <position position="179"/>
    </location>
</feature>
<protein>
    <submittedName>
        <fullName evidence="1">Uncharacterized protein</fullName>
    </submittedName>
</protein>
<dbReference type="Proteomes" id="UP000887116">
    <property type="component" value="Unassembled WGS sequence"/>
</dbReference>
<dbReference type="EMBL" id="BMAO01037871">
    <property type="protein sequence ID" value="GFR20815.1"/>
    <property type="molecule type" value="Genomic_DNA"/>
</dbReference>
<keyword evidence="2" id="KW-1185">Reference proteome</keyword>
<reference evidence="1" key="1">
    <citation type="submission" date="2020-07" db="EMBL/GenBank/DDBJ databases">
        <title>Multicomponent nature underlies the extraordinary mechanical properties of spider dragline silk.</title>
        <authorList>
            <person name="Kono N."/>
            <person name="Nakamura H."/>
            <person name="Mori M."/>
            <person name="Yoshida Y."/>
            <person name="Ohtoshi R."/>
            <person name="Malay A.D."/>
            <person name="Moran D.A.P."/>
            <person name="Tomita M."/>
            <person name="Numata K."/>
            <person name="Arakawa K."/>
        </authorList>
    </citation>
    <scope>NUCLEOTIDE SEQUENCE</scope>
</reference>
<comment type="caution">
    <text evidence="1">The sequence shown here is derived from an EMBL/GenBank/DDBJ whole genome shotgun (WGS) entry which is preliminary data.</text>
</comment>
<sequence length="179" mass="21008">MSDHQPGKRLLKLAVADAVKTRLILKSAFKHELQKPRKLHSKCSTSKEDVYQSMANLLPQGMINLMRDIDKQKQQDSQCNYFYRKPYNQEHTMDLNNAGTFNEKIRHFNLGEEQDFRSESCQRNNELVTNYVCDKKFYSQHTGNKEGTNTSNLTSMNWDLNDSELQDCDYMNRDFQILP</sequence>
<evidence type="ECO:0000313" key="2">
    <source>
        <dbReference type="Proteomes" id="UP000887116"/>
    </source>
</evidence>
<evidence type="ECO:0000313" key="1">
    <source>
        <dbReference type="EMBL" id="GFR20815.1"/>
    </source>
</evidence>
<gene>
    <name evidence="1" type="ORF">TNCT_436831</name>
</gene>
<name>A0A8X6LSW8_TRICU</name>
<proteinExistence type="predicted"/>
<organism evidence="1 2">
    <name type="scientific">Trichonephila clavata</name>
    <name type="common">Joro spider</name>
    <name type="synonym">Nephila clavata</name>
    <dbReference type="NCBI Taxonomy" id="2740835"/>
    <lineage>
        <taxon>Eukaryota</taxon>
        <taxon>Metazoa</taxon>
        <taxon>Ecdysozoa</taxon>
        <taxon>Arthropoda</taxon>
        <taxon>Chelicerata</taxon>
        <taxon>Arachnida</taxon>
        <taxon>Araneae</taxon>
        <taxon>Araneomorphae</taxon>
        <taxon>Entelegynae</taxon>
        <taxon>Araneoidea</taxon>
        <taxon>Nephilidae</taxon>
        <taxon>Trichonephila</taxon>
    </lineage>
</organism>
<accession>A0A8X6LSW8</accession>
<dbReference type="OrthoDB" id="10477613at2759"/>